<evidence type="ECO:0000313" key="2">
    <source>
        <dbReference type="EMBL" id="EYC03794.1"/>
    </source>
</evidence>
<evidence type="ECO:0000256" key="1">
    <source>
        <dbReference type="SAM" id="MobiDB-lite"/>
    </source>
</evidence>
<dbReference type="AlphaFoldDB" id="A0A016TLC5"/>
<dbReference type="EMBL" id="JARK01001427">
    <property type="protein sequence ID" value="EYC03794.1"/>
    <property type="molecule type" value="Genomic_DNA"/>
</dbReference>
<gene>
    <name evidence="2" type="primary">Acey_s0091.g2428</name>
    <name evidence="2" type="ORF">Y032_0091g2428</name>
</gene>
<keyword evidence="3" id="KW-1185">Reference proteome</keyword>
<dbReference type="Proteomes" id="UP000024635">
    <property type="component" value="Unassembled WGS sequence"/>
</dbReference>
<protein>
    <submittedName>
        <fullName evidence="2">Uncharacterized protein</fullName>
    </submittedName>
</protein>
<name>A0A016TLC5_9BILA</name>
<evidence type="ECO:0000313" key="3">
    <source>
        <dbReference type="Proteomes" id="UP000024635"/>
    </source>
</evidence>
<accession>A0A016TLC5</accession>
<comment type="caution">
    <text evidence="2">The sequence shown here is derived from an EMBL/GenBank/DDBJ whole genome shotgun (WGS) entry which is preliminary data.</text>
</comment>
<proteinExistence type="predicted"/>
<sequence>MHRGKDVRREKKAHPVSESAVTTPSALSHFPAADEQRLYKQSLFIAEQIRTSVQRVNTLLSSERITGCRSNERTDERTNE</sequence>
<feature type="region of interest" description="Disordered" evidence="1">
    <location>
        <begin position="1"/>
        <end position="28"/>
    </location>
</feature>
<reference evidence="3" key="1">
    <citation type="journal article" date="2015" name="Nat. Genet.">
        <title>The genome and transcriptome of the zoonotic hookworm Ancylostoma ceylanicum identify infection-specific gene families.</title>
        <authorList>
            <person name="Schwarz E.M."/>
            <person name="Hu Y."/>
            <person name="Antoshechkin I."/>
            <person name="Miller M.M."/>
            <person name="Sternberg P.W."/>
            <person name="Aroian R.V."/>
        </authorList>
    </citation>
    <scope>NUCLEOTIDE SEQUENCE</scope>
    <source>
        <strain evidence="3">HY135</strain>
    </source>
</reference>
<organism evidence="2 3">
    <name type="scientific">Ancylostoma ceylanicum</name>
    <dbReference type="NCBI Taxonomy" id="53326"/>
    <lineage>
        <taxon>Eukaryota</taxon>
        <taxon>Metazoa</taxon>
        <taxon>Ecdysozoa</taxon>
        <taxon>Nematoda</taxon>
        <taxon>Chromadorea</taxon>
        <taxon>Rhabditida</taxon>
        <taxon>Rhabditina</taxon>
        <taxon>Rhabditomorpha</taxon>
        <taxon>Strongyloidea</taxon>
        <taxon>Ancylostomatidae</taxon>
        <taxon>Ancylostomatinae</taxon>
        <taxon>Ancylostoma</taxon>
    </lineage>
</organism>